<comment type="function">
    <text evidence="9">Component of the exocyst complex involved in the docking of exocytic vesicles with fusion sites on the plasma membrane.</text>
</comment>
<dbReference type="InterPro" id="IPR023395">
    <property type="entry name" value="MCP_dom_sf"/>
</dbReference>
<sequence length="1156" mass="131862">MTETLPVPPAPPKKGGWEDFVAGNFAGMSQVFVGQPLDTIKVRLQVESRFKGPMDCFIQTIKNEGFFALYKGMASPLVGIGAVNALLFAAYSRLKAIQATFPGEQLALYKIAIAGAGAVCLRHLSNCSRLKCRRKFGIRNGLFRGFWATVAREIPAYAGFYSGFEFAKRKLTSEGSSPDSLSPTKLMLAGSLGGCAYWLCCYPFDVVKSKVQNQKNPPKGIFYVFTTISSIYKNEGARAFTRGITPTSDCKSTFMYRLSIYDTQFTEEAAVLKHYGLDDLNPEYWEEEPDNRKSARYSLNDFSNGITGDELGDDNDPLGLKKSVLSQDIPGKTDLDDYDKEKSQILVGTKSFNPKFFLYKVHNDTPYEDLLRGAEFLKYTLDQKSEALRSLVQDNFDRFVSAKNTIDTVYGEMKSQSLNVENDYGVIRLNKALTEANERAEQLFGPVLTNRNKAEKIRSTLSVLEKYKYFFNLPSNLMDSIKQQKYDVAVRDYKKGKVVFDSTMGIEGTDTNGTGSYSSEKENDDTALTVQYKRVFEKVWLEVDKLMEEMKDQLFKQLTEPWRSMEEQEMTINMLLELEATEDPVWHYLDSQYKFIIDLLKESYKEQLSKIEDLKETLPTKNSNNDKDLAIRLRNSIRNVNIRDFDSLIAGKERDVQMWKAILEIVKSLSDLLLRCLPDFWKLSKSFMDGKFQKSPAVLSTNKRRRQGMDLRKVDQCEKMASGVIELYASFLSELFTLSPVPNEIPDTPTIKYEKPSFVPLQSDSVTTCYFLTRILNEMNECVNDINSINMASEASGTLSQLMDQTRWRFLEVICEAWNADAKNFHLLEDWTLDQDNREITNFLRNFHIFHKYNSRSAYKIASQNYLSSDKDNDKSVKIPENYLIKIKETFLNSLYAYLEGLVHLVFTEYTPLEPVIEREPTDIIHKSRIDPSQMDSRILLTISNLSNLKQLMIPRIVNQFENAYKCSMAEDTQALNTVVDQLDGILFEDYIKRKTEIVREIITNGILSSEIDWANISKPGEVHSFVYEALLSLVIVHAQISDIVKPLINRALTALLESMANDCLEAFQKVEKFSLGGMCQATLEIEFMNQTLSQFVTPHAQETLQLIYTTIEQLYDTSSGADRLDSELSSVKQLLVDGRKNTSLQFLCFKKPNKF</sequence>
<evidence type="ECO:0000256" key="3">
    <source>
        <dbReference type="ARBA" id="ARBA00022448"/>
    </source>
</evidence>
<keyword evidence="3 9" id="KW-0813">Transport</keyword>
<dbReference type="Proteomes" id="UP000247702">
    <property type="component" value="Unassembled WGS sequence"/>
</dbReference>
<keyword evidence="5 8" id="KW-0812">Transmembrane</keyword>
<dbReference type="STRING" id="94130.A0A2Z6R1H2"/>
<evidence type="ECO:0000256" key="8">
    <source>
        <dbReference type="PROSITE-ProRule" id="PRU00282"/>
    </source>
</evidence>
<proteinExistence type="inferred from homology"/>
<keyword evidence="6" id="KW-1133">Transmembrane helix</keyword>
<comment type="similarity">
    <text evidence="2 9">Belongs to the SEC5 family.</text>
</comment>
<evidence type="ECO:0000256" key="4">
    <source>
        <dbReference type="ARBA" id="ARBA00022483"/>
    </source>
</evidence>
<dbReference type="GO" id="GO:0016020">
    <property type="term" value="C:membrane"/>
    <property type="evidence" value="ECO:0007669"/>
    <property type="project" value="UniProtKB-SubCell"/>
</dbReference>
<accession>A0A2Z6R1H2</accession>
<dbReference type="InterPro" id="IPR018108">
    <property type="entry name" value="MCP_transmembrane"/>
</dbReference>
<dbReference type="PANTHER" id="PTHR13043:SF1">
    <property type="entry name" value="EXOCYST COMPLEX COMPONENT 2"/>
    <property type="match status" value="1"/>
</dbReference>
<dbReference type="GO" id="GO:0015031">
    <property type="term" value="P:protein transport"/>
    <property type="evidence" value="ECO:0007669"/>
    <property type="project" value="UniProtKB-KW"/>
</dbReference>
<gene>
    <name evidence="11" type="ORF">RclHR1_00240010</name>
</gene>
<keyword evidence="12" id="KW-1185">Reference proteome</keyword>
<dbReference type="GO" id="GO:0000145">
    <property type="term" value="C:exocyst"/>
    <property type="evidence" value="ECO:0007669"/>
    <property type="project" value="UniProtKB-UniRule"/>
</dbReference>
<evidence type="ECO:0000259" key="10">
    <source>
        <dbReference type="Pfam" id="PF15469"/>
    </source>
</evidence>
<comment type="caution">
    <text evidence="11">The sequence shown here is derived from an EMBL/GenBank/DDBJ whole genome shotgun (WGS) entry which is preliminary data.</text>
</comment>
<dbReference type="AlphaFoldDB" id="A0A2Z6R1H2"/>
<feature type="repeat" description="Solcar" evidence="8">
    <location>
        <begin position="184"/>
        <end position="267"/>
    </location>
</feature>
<reference evidence="11 12" key="1">
    <citation type="submission" date="2017-11" db="EMBL/GenBank/DDBJ databases">
        <title>The genome of Rhizophagus clarus HR1 reveals common genetic basis of auxotrophy among arbuscular mycorrhizal fungi.</title>
        <authorList>
            <person name="Kobayashi Y."/>
        </authorList>
    </citation>
    <scope>NUCLEOTIDE SEQUENCE [LARGE SCALE GENOMIC DNA]</scope>
    <source>
        <strain evidence="11 12">HR1</strain>
    </source>
</reference>
<dbReference type="GO" id="GO:0006893">
    <property type="term" value="P:Golgi to plasma membrane transport"/>
    <property type="evidence" value="ECO:0007669"/>
    <property type="project" value="UniProtKB-UniRule"/>
</dbReference>
<dbReference type="Pfam" id="PF15469">
    <property type="entry name" value="Sec5"/>
    <property type="match status" value="1"/>
</dbReference>
<dbReference type="Gene3D" id="1.50.40.10">
    <property type="entry name" value="Mitochondrial carrier domain"/>
    <property type="match status" value="2"/>
</dbReference>
<evidence type="ECO:0000256" key="7">
    <source>
        <dbReference type="ARBA" id="ARBA00023136"/>
    </source>
</evidence>
<dbReference type="InterPro" id="IPR039481">
    <property type="entry name" value="EXOC2/Sec5_N_dom"/>
</dbReference>
<comment type="subunit">
    <text evidence="9">Component of the exocyst complex.</text>
</comment>
<protein>
    <recommendedName>
        <fullName evidence="9">Exocyst complex component SEC5</fullName>
    </recommendedName>
</protein>
<dbReference type="EMBL" id="BEXD01001557">
    <property type="protein sequence ID" value="GBB94662.1"/>
    <property type="molecule type" value="Genomic_DNA"/>
</dbReference>
<feature type="domain" description="Exocyst complex component EXOC2/Sec5 N-terminal" evidence="10">
    <location>
        <begin position="315"/>
        <end position="1150"/>
    </location>
</feature>
<dbReference type="Pfam" id="PF00153">
    <property type="entry name" value="Mito_carr"/>
    <property type="match status" value="2"/>
</dbReference>
<evidence type="ECO:0000256" key="5">
    <source>
        <dbReference type="ARBA" id="ARBA00022692"/>
    </source>
</evidence>
<dbReference type="PANTHER" id="PTHR13043">
    <property type="entry name" value="EXOCYST COMPLEX COMPONENT SEC5"/>
    <property type="match status" value="1"/>
</dbReference>
<organism evidence="11 12">
    <name type="scientific">Rhizophagus clarus</name>
    <dbReference type="NCBI Taxonomy" id="94130"/>
    <lineage>
        <taxon>Eukaryota</taxon>
        <taxon>Fungi</taxon>
        <taxon>Fungi incertae sedis</taxon>
        <taxon>Mucoromycota</taxon>
        <taxon>Glomeromycotina</taxon>
        <taxon>Glomeromycetes</taxon>
        <taxon>Glomerales</taxon>
        <taxon>Glomeraceae</taxon>
        <taxon>Rhizophagus</taxon>
    </lineage>
</organism>
<evidence type="ECO:0000256" key="6">
    <source>
        <dbReference type="ARBA" id="ARBA00022989"/>
    </source>
</evidence>
<evidence type="ECO:0000256" key="9">
    <source>
        <dbReference type="RuleBase" id="RU365069"/>
    </source>
</evidence>
<name>A0A2Z6R1H2_9GLOM</name>
<feature type="repeat" description="Solcar" evidence="8">
    <location>
        <begin position="14"/>
        <end position="97"/>
    </location>
</feature>
<keyword evidence="7 8" id="KW-0472">Membrane</keyword>
<comment type="subcellular location">
    <subcellularLocation>
        <location evidence="1">Membrane</location>
        <topology evidence="1">Multi-pass membrane protein</topology>
    </subcellularLocation>
</comment>
<keyword evidence="4 9" id="KW-0268">Exocytosis</keyword>
<dbReference type="InterPro" id="IPR029175">
    <property type="entry name" value="EXOC2/Sec5"/>
</dbReference>
<keyword evidence="9" id="KW-0653">Protein transport</keyword>
<evidence type="ECO:0000313" key="11">
    <source>
        <dbReference type="EMBL" id="GBB94662.1"/>
    </source>
</evidence>
<dbReference type="GO" id="GO:0006887">
    <property type="term" value="P:exocytosis"/>
    <property type="evidence" value="ECO:0007669"/>
    <property type="project" value="UniProtKB-KW"/>
</dbReference>
<dbReference type="PROSITE" id="PS50920">
    <property type="entry name" value="SOLCAR"/>
    <property type="match status" value="2"/>
</dbReference>
<dbReference type="SUPFAM" id="SSF103506">
    <property type="entry name" value="Mitochondrial carrier"/>
    <property type="match status" value="1"/>
</dbReference>
<evidence type="ECO:0000313" key="12">
    <source>
        <dbReference type="Proteomes" id="UP000247702"/>
    </source>
</evidence>
<evidence type="ECO:0000256" key="2">
    <source>
        <dbReference type="ARBA" id="ARBA00010578"/>
    </source>
</evidence>
<evidence type="ECO:0000256" key="1">
    <source>
        <dbReference type="ARBA" id="ARBA00004141"/>
    </source>
</evidence>